<feature type="compositionally biased region" description="Acidic residues" evidence="1">
    <location>
        <begin position="69"/>
        <end position="90"/>
    </location>
</feature>
<organism evidence="2 3">
    <name type="scientific">Phialocephala subalpina</name>
    <dbReference type="NCBI Taxonomy" id="576137"/>
    <lineage>
        <taxon>Eukaryota</taxon>
        <taxon>Fungi</taxon>
        <taxon>Dikarya</taxon>
        <taxon>Ascomycota</taxon>
        <taxon>Pezizomycotina</taxon>
        <taxon>Leotiomycetes</taxon>
        <taxon>Helotiales</taxon>
        <taxon>Mollisiaceae</taxon>
        <taxon>Phialocephala</taxon>
        <taxon>Phialocephala fortinii species complex</taxon>
    </lineage>
</organism>
<feature type="compositionally biased region" description="Basic residues" evidence="1">
    <location>
        <begin position="195"/>
        <end position="216"/>
    </location>
</feature>
<feature type="compositionally biased region" description="Basic and acidic residues" evidence="1">
    <location>
        <begin position="185"/>
        <end position="194"/>
    </location>
</feature>
<name>A0A1L7WQP5_9HELO</name>
<evidence type="ECO:0000313" key="2">
    <source>
        <dbReference type="EMBL" id="CZR55089.1"/>
    </source>
</evidence>
<proteinExistence type="predicted"/>
<feature type="compositionally biased region" description="Basic residues" evidence="1">
    <location>
        <begin position="227"/>
        <end position="257"/>
    </location>
</feature>
<feature type="compositionally biased region" description="Acidic residues" evidence="1">
    <location>
        <begin position="107"/>
        <end position="125"/>
    </location>
</feature>
<feature type="compositionally biased region" description="Basic residues" evidence="1">
    <location>
        <begin position="174"/>
        <end position="184"/>
    </location>
</feature>
<dbReference type="Proteomes" id="UP000184330">
    <property type="component" value="Unassembled WGS sequence"/>
</dbReference>
<evidence type="ECO:0000313" key="3">
    <source>
        <dbReference type="Proteomes" id="UP000184330"/>
    </source>
</evidence>
<accession>A0A1L7WQP5</accession>
<sequence>MSLKQREFWIYHAKTRVKKAIKERAQAHEDFMWWSDRQNKAMHDANLAKLAMYSEGLDLEANSGRSSDMEAEDDEDDAEDSEDNIEEAEASEFSNAESDGESQITSENEESDDVSAFEPISDSEVEDIHKRAVASSESEDDLAPITKSKVAGRSRGTKRTYAESVDSDASWGSHSKKVVTKKAKAKAEGKDKGKAGPKARNHRAMSKTKLKHRFGPRKGVPRDLKKVVTKKAKIGGGVRKGRSKHKAGAKKSRSNTK</sequence>
<feature type="region of interest" description="Disordered" evidence="1">
    <location>
        <begin position="61"/>
        <end position="257"/>
    </location>
</feature>
<evidence type="ECO:0000256" key="1">
    <source>
        <dbReference type="SAM" id="MobiDB-lite"/>
    </source>
</evidence>
<gene>
    <name evidence="2" type="ORF">PAC_04975</name>
</gene>
<keyword evidence="3" id="KW-1185">Reference proteome</keyword>
<protein>
    <submittedName>
        <fullName evidence="2">Uncharacterized protein</fullName>
    </submittedName>
</protein>
<dbReference type="AlphaFoldDB" id="A0A1L7WQP5"/>
<reference evidence="2 3" key="1">
    <citation type="submission" date="2016-03" db="EMBL/GenBank/DDBJ databases">
        <authorList>
            <person name="Ploux O."/>
        </authorList>
    </citation>
    <scope>NUCLEOTIDE SEQUENCE [LARGE SCALE GENOMIC DNA]</scope>
    <source>
        <strain evidence="2 3">UAMH 11012</strain>
    </source>
</reference>
<dbReference type="EMBL" id="FJOG01000006">
    <property type="protein sequence ID" value="CZR55089.1"/>
    <property type="molecule type" value="Genomic_DNA"/>
</dbReference>